<dbReference type="PANTHER" id="PTHR43415:SF3">
    <property type="entry name" value="GNAT-FAMILY ACETYLTRANSFERASE"/>
    <property type="match status" value="1"/>
</dbReference>
<feature type="domain" description="N-acetyltransferase" evidence="1">
    <location>
        <begin position="14"/>
        <end position="177"/>
    </location>
</feature>
<evidence type="ECO:0000313" key="2">
    <source>
        <dbReference type="EMBL" id="BAL54833.1"/>
    </source>
</evidence>
<proteinExistence type="predicted"/>
<accession>H5SF97</accession>
<dbReference type="SUPFAM" id="SSF55729">
    <property type="entry name" value="Acyl-CoA N-acyltransferases (Nat)"/>
    <property type="match status" value="1"/>
</dbReference>
<dbReference type="InterPro" id="IPR000182">
    <property type="entry name" value="GNAT_dom"/>
</dbReference>
<gene>
    <name evidence="2" type="ORF">HGMM_F21A08C16</name>
</gene>
<dbReference type="PROSITE" id="PS51186">
    <property type="entry name" value="GNAT"/>
    <property type="match status" value="1"/>
</dbReference>
<name>H5SF97_9BACT</name>
<dbReference type="Gene3D" id="3.40.630.30">
    <property type="match status" value="1"/>
</dbReference>
<reference evidence="2" key="2">
    <citation type="journal article" date="2012" name="PLoS ONE">
        <title>A Deeply Branching Thermophilic Bacterium with an Ancient Acetyl-CoA Pathway Dominates a Subsurface Ecosystem.</title>
        <authorList>
            <person name="Takami H."/>
            <person name="Noguchi H."/>
            <person name="Takaki Y."/>
            <person name="Uchiyama I."/>
            <person name="Toyoda A."/>
            <person name="Nishi S."/>
            <person name="Chee G.-J."/>
            <person name="Arai W."/>
            <person name="Nunoura T."/>
            <person name="Itoh T."/>
            <person name="Hattori M."/>
            <person name="Takai K."/>
        </authorList>
    </citation>
    <scope>NUCLEOTIDE SEQUENCE</scope>
</reference>
<dbReference type="GO" id="GO:0016747">
    <property type="term" value="F:acyltransferase activity, transferring groups other than amino-acyl groups"/>
    <property type="evidence" value="ECO:0007669"/>
    <property type="project" value="InterPro"/>
</dbReference>
<dbReference type="EMBL" id="AP011701">
    <property type="protein sequence ID" value="BAL54833.1"/>
    <property type="molecule type" value="Genomic_DNA"/>
</dbReference>
<reference evidence="2" key="1">
    <citation type="journal article" date="2005" name="Environ. Microbiol.">
        <title>Genetic and functional properties of uncultivated thermophilic crenarchaeotes from a subsurface gold mine as revealed by analysis of genome fragments.</title>
        <authorList>
            <person name="Nunoura T."/>
            <person name="Hirayama H."/>
            <person name="Takami H."/>
            <person name="Oida H."/>
            <person name="Nishi S."/>
            <person name="Shimamura S."/>
            <person name="Suzuki Y."/>
            <person name="Inagaki F."/>
            <person name="Takai K."/>
            <person name="Nealson K.H."/>
            <person name="Horikoshi K."/>
        </authorList>
    </citation>
    <scope>NUCLEOTIDE SEQUENCE</scope>
</reference>
<organism evidence="2">
    <name type="scientific">uncultured Acetothermia bacterium</name>
    <dbReference type="NCBI Taxonomy" id="236499"/>
    <lineage>
        <taxon>Bacteria</taxon>
        <taxon>Candidatus Bipolaricaulota</taxon>
        <taxon>environmental samples</taxon>
    </lineage>
</organism>
<dbReference type="Pfam" id="PF13302">
    <property type="entry name" value="Acetyltransf_3"/>
    <property type="match status" value="1"/>
</dbReference>
<keyword evidence="2" id="KW-0808">Transferase</keyword>
<dbReference type="PANTHER" id="PTHR43415">
    <property type="entry name" value="SPERMIDINE N(1)-ACETYLTRANSFERASE"/>
    <property type="match status" value="1"/>
</dbReference>
<protein>
    <submittedName>
        <fullName evidence="2">Acetyltransferase, GNAT family</fullName>
    </submittedName>
</protein>
<dbReference type="InterPro" id="IPR016181">
    <property type="entry name" value="Acyl_CoA_acyltransferase"/>
</dbReference>
<dbReference type="AlphaFoldDB" id="H5SF97"/>
<evidence type="ECO:0000259" key="1">
    <source>
        <dbReference type="PROSITE" id="PS51186"/>
    </source>
</evidence>
<sequence length="187" mass="21734">MQAMRNPFLIGEKIYLRPLEREDAPTLLPWFNDPDVIATLMVYTPKNLQAELEFIERASKSDTEIILGIALKANDKLIGTTGLPSLDWKNRNCMFGISIGDKTEWGKGYGTETTRLMVHYAFETLGMHRVWLYVYEYNQRGIRAYEKAGFVREGILRQARYHNGRFYDVLVMGLLRSEWEAHRHKAS</sequence>